<accession>A0ABS7TTS8</accession>
<dbReference type="InterPro" id="IPR019734">
    <property type="entry name" value="TPR_rpt"/>
</dbReference>
<dbReference type="Pfam" id="PF13374">
    <property type="entry name" value="TPR_10"/>
    <property type="match status" value="2"/>
</dbReference>
<dbReference type="RefSeq" id="WP_224193343.1">
    <property type="nucleotide sequence ID" value="NZ_JAIRAU010000027.1"/>
</dbReference>
<keyword evidence="3 8" id="KW-0418">Kinase</keyword>
<dbReference type="PANTHER" id="PTHR43289">
    <property type="entry name" value="MITOGEN-ACTIVATED PROTEIN KINASE KINASE KINASE 20-RELATED"/>
    <property type="match status" value="1"/>
</dbReference>
<feature type="domain" description="Protein kinase" evidence="7">
    <location>
        <begin position="89"/>
        <end position="360"/>
    </location>
</feature>
<keyword evidence="1" id="KW-0808">Transferase</keyword>
<evidence type="ECO:0000256" key="5">
    <source>
        <dbReference type="PROSITE-ProRule" id="PRU10141"/>
    </source>
</evidence>
<dbReference type="InterPro" id="IPR011009">
    <property type="entry name" value="Kinase-like_dom_sf"/>
</dbReference>
<dbReference type="PROSITE" id="PS00107">
    <property type="entry name" value="PROTEIN_KINASE_ATP"/>
    <property type="match status" value="1"/>
</dbReference>
<evidence type="ECO:0000256" key="6">
    <source>
        <dbReference type="SAM" id="MobiDB-lite"/>
    </source>
</evidence>
<dbReference type="EMBL" id="JAIRAU010000027">
    <property type="protein sequence ID" value="MBZ5711580.1"/>
    <property type="molecule type" value="Genomic_DNA"/>
</dbReference>
<feature type="binding site" evidence="5">
    <location>
        <position position="118"/>
    </location>
    <ligand>
        <name>ATP</name>
        <dbReference type="ChEBI" id="CHEBI:30616"/>
    </ligand>
</feature>
<dbReference type="InterPro" id="IPR000719">
    <property type="entry name" value="Prot_kinase_dom"/>
</dbReference>
<evidence type="ECO:0000313" key="9">
    <source>
        <dbReference type="Proteomes" id="UP001139031"/>
    </source>
</evidence>
<dbReference type="Gene3D" id="1.10.510.10">
    <property type="entry name" value="Transferase(Phosphotransferase) domain 1"/>
    <property type="match status" value="1"/>
</dbReference>
<name>A0ABS7TTS8_9BACT</name>
<evidence type="ECO:0000256" key="2">
    <source>
        <dbReference type="ARBA" id="ARBA00022741"/>
    </source>
</evidence>
<gene>
    <name evidence="8" type="ORF">K7C98_20255</name>
</gene>
<dbReference type="Gene3D" id="1.25.40.10">
    <property type="entry name" value="Tetratricopeptide repeat domain"/>
    <property type="match status" value="3"/>
</dbReference>
<dbReference type="PROSITE" id="PS50011">
    <property type="entry name" value="PROTEIN_KINASE_DOM"/>
    <property type="match status" value="1"/>
</dbReference>
<dbReference type="Pfam" id="PF00069">
    <property type="entry name" value="Pkinase"/>
    <property type="match status" value="1"/>
</dbReference>
<dbReference type="GO" id="GO:0016301">
    <property type="term" value="F:kinase activity"/>
    <property type="evidence" value="ECO:0007669"/>
    <property type="project" value="UniProtKB-KW"/>
</dbReference>
<dbReference type="SUPFAM" id="SSF56112">
    <property type="entry name" value="Protein kinase-like (PK-like)"/>
    <property type="match status" value="1"/>
</dbReference>
<comment type="caution">
    <text evidence="8">The sequence shown here is derived from an EMBL/GenBank/DDBJ whole genome shotgun (WGS) entry which is preliminary data.</text>
</comment>
<keyword evidence="9" id="KW-1185">Reference proteome</keyword>
<feature type="region of interest" description="Disordered" evidence="6">
    <location>
        <begin position="46"/>
        <end position="77"/>
    </location>
</feature>
<evidence type="ECO:0000256" key="4">
    <source>
        <dbReference type="ARBA" id="ARBA00022840"/>
    </source>
</evidence>
<dbReference type="InterPro" id="IPR008271">
    <property type="entry name" value="Ser/Thr_kinase_AS"/>
</dbReference>
<reference evidence="8" key="1">
    <citation type="submission" date="2021-08" db="EMBL/GenBank/DDBJ databases">
        <authorList>
            <person name="Stevens D.C."/>
        </authorList>
    </citation>
    <scope>NUCLEOTIDE SEQUENCE</scope>
    <source>
        <strain evidence="8">DSM 53165</strain>
    </source>
</reference>
<dbReference type="PROSITE" id="PS00108">
    <property type="entry name" value="PROTEIN_KINASE_ST"/>
    <property type="match status" value="1"/>
</dbReference>
<dbReference type="CDD" id="cd14014">
    <property type="entry name" value="STKc_PknB_like"/>
    <property type="match status" value="1"/>
</dbReference>
<evidence type="ECO:0000256" key="1">
    <source>
        <dbReference type="ARBA" id="ARBA00022679"/>
    </source>
</evidence>
<protein>
    <submittedName>
        <fullName evidence="8">Serine/threonine-protein kinase</fullName>
    </submittedName>
</protein>
<dbReference type="PANTHER" id="PTHR43289:SF6">
    <property type="entry name" value="SERINE_THREONINE-PROTEIN KINASE NEKL-3"/>
    <property type="match status" value="1"/>
</dbReference>
<dbReference type="Gene3D" id="3.30.200.20">
    <property type="entry name" value="Phosphorylase Kinase, domain 1"/>
    <property type="match status" value="1"/>
</dbReference>
<dbReference type="SMART" id="SM00028">
    <property type="entry name" value="TPR"/>
    <property type="match status" value="7"/>
</dbReference>
<dbReference type="Proteomes" id="UP001139031">
    <property type="component" value="Unassembled WGS sequence"/>
</dbReference>
<dbReference type="InterPro" id="IPR017441">
    <property type="entry name" value="Protein_kinase_ATP_BS"/>
</dbReference>
<evidence type="ECO:0000259" key="7">
    <source>
        <dbReference type="PROSITE" id="PS50011"/>
    </source>
</evidence>
<dbReference type="InterPro" id="IPR011990">
    <property type="entry name" value="TPR-like_helical_dom_sf"/>
</dbReference>
<proteinExistence type="predicted"/>
<dbReference type="SUPFAM" id="SSF48452">
    <property type="entry name" value="TPR-like"/>
    <property type="match status" value="4"/>
</dbReference>
<dbReference type="Pfam" id="PF13424">
    <property type="entry name" value="TPR_12"/>
    <property type="match status" value="1"/>
</dbReference>
<evidence type="ECO:0000313" key="8">
    <source>
        <dbReference type="EMBL" id="MBZ5711580.1"/>
    </source>
</evidence>
<organism evidence="8 9">
    <name type="scientific">Nannocystis pusilla</name>
    <dbReference type="NCBI Taxonomy" id="889268"/>
    <lineage>
        <taxon>Bacteria</taxon>
        <taxon>Pseudomonadati</taxon>
        <taxon>Myxococcota</taxon>
        <taxon>Polyangia</taxon>
        <taxon>Nannocystales</taxon>
        <taxon>Nannocystaceae</taxon>
        <taxon>Nannocystis</taxon>
    </lineage>
</organism>
<keyword evidence="4 5" id="KW-0067">ATP-binding</keyword>
<evidence type="ECO:0000256" key="3">
    <source>
        <dbReference type="ARBA" id="ARBA00022777"/>
    </source>
</evidence>
<sequence length="1003" mass="108555">MSACLGTETLLELVEGRAAEATRARVEAHASRCEACRQLLSELASDVTEAPTRDGGAPARTPTPTPQREGEAASEASLPLLPGARVGRYVVMSLLGAGGMGVVYAAHDPELGRPVALKLLRPHPDGPRRELEDRLRREAQAMARLSHPNVAAIHDVGRIGDRIFIAMELIRGQTLAAWLRAGPRSRWEILARFLLAGRGLAAAHAAGLVHRDFKPENVLVTDDGQVRVVDFGLARASGDEPLAITEPAAEGTPLADLTATGAVLGTPSYMAPEQHAGRPAEARSDQFSFCVALYTALYGQRPFAGDTVESLALAVRDGRLAQVPRGARVPRHLRRALLRGLAVAPADRFPTMDALLAALAREPGRRLAAAALVVGAAGLLAGLVYAYAAEPGLCRGAARHLAGVWDGERREQVTHALTQAGALPAAVAELAGSLDDYAARWVAMRTEACAATWLHGEQTEALLGLRTSCLDARLRELQALGDRLRTADRATAEQAVRAAHRLSELDGCADVDALTAPVRPPADPQTRRQVEALRSRLAEIKSFWDAGRYREGLARAQALTPEARAVGYRPLVAEALYFEGVLADELGEFDAAVRALEAAVWSAEASGHDVVMAEALIALMWIKAIEQARHDELPAIEGRVTAALERLGRPRRREASFLSMRGRVALDRGDFTAAEADLKEALAILERRFGADDLRTLEIVFFLAGVAIQRTDAGTALPLLERVLAGQRRVYGDEHPDVAVTLETYGAALYGVHRYDEAEAAYEQALAIYQRELGPNHFRIATVLHNLGLVHAWQGREEDEIDRLRQAASLSERELGADHPHTGDVLAGLAGALSRAGRHGEAEAMYRRALASLRASVGPEHYMIGDALFGLGELEVELGRYEDAKRSITQSVVISRKARGDAYSGADELRVLGDIEYRLGRPERSVELLEQAVALQDPNADPGLVAWTRGLLARALHDAGRDRARARALLDEAWRHIRADERMEDERATLERWIQARGLRPPA</sequence>
<keyword evidence="2 5" id="KW-0547">Nucleotide-binding</keyword>